<proteinExistence type="predicted"/>
<sequence length="273" mass="29379">MQSWDESTTAERTLLRAALWEQRLAGTAQRYGTELRWAGAAGVPALRSLTVAEQRALVPELAAAALGLAERGLLTVRVRKGVGAGPSDPLLDGAELRAVLADPGNWLWQASPYREFDLRTPEGVADLWYPVAFPVAEVDGLPSWDGLPRDRQEVLVCAAESSGLLTGPFGIWEGLPGGLDGADREAWVEGQLAPLVPFVREGWIEVRHFAAESEDAFTVVPLEGLRAAFADPVLRHDGGSDWGVGFTCVFTHAGLAVWRAGWGAAWGSRLAFD</sequence>
<dbReference type="RefSeq" id="WP_354644354.1">
    <property type="nucleotide sequence ID" value="NZ_CP159872.1"/>
</dbReference>
<name>A0AAU8K3Y2_9ACTN</name>
<dbReference type="EMBL" id="CP159872">
    <property type="protein sequence ID" value="XCM83418.1"/>
    <property type="molecule type" value="Genomic_DNA"/>
</dbReference>
<dbReference type="KEGG" id="kcm:ABWK59_33090"/>
<accession>A0AAU8K3Y2</accession>
<dbReference type="AlphaFoldDB" id="A0AAU8K3Y2"/>
<protein>
    <submittedName>
        <fullName evidence="1">Uncharacterized protein</fullName>
    </submittedName>
</protein>
<evidence type="ECO:0000313" key="1">
    <source>
        <dbReference type="EMBL" id="XCM83418.1"/>
    </source>
</evidence>
<organism evidence="1">
    <name type="scientific">Kitasatospora camelliae</name>
    <dbReference type="NCBI Taxonomy" id="3156397"/>
    <lineage>
        <taxon>Bacteria</taxon>
        <taxon>Bacillati</taxon>
        <taxon>Actinomycetota</taxon>
        <taxon>Actinomycetes</taxon>
        <taxon>Kitasatosporales</taxon>
        <taxon>Streptomycetaceae</taxon>
        <taxon>Kitasatospora</taxon>
    </lineage>
</organism>
<gene>
    <name evidence="1" type="ORF">ABWK59_33090</name>
</gene>
<reference evidence="1" key="1">
    <citation type="submission" date="2024-06" db="EMBL/GenBank/DDBJ databases">
        <title>The genome sequences of Kitasatospora sp. strain HUAS MG31.</title>
        <authorList>
            <person name="Mo P."/>
        </authorList>
    </citation>
    <scope>NUCLEOTIDE SEQUENCE</scope>
    <source>
        <strain evidence="1">HUAS MG31</strain>
    </source>
</reference>